<dbReference type="Proteomes" id="UP000290649">
    <property type="component" value="Unassembled WGS sequence"/>
</dbReference>
<evidence type="ECO:0000313" key="2">
    <source>
        <dbReference type="Proteomes" id="UP000290649"/>
    </source>
</evidence>
<name>A0A4Q0VXA2_9BACI</name>
<keyword evidence="2" id="KW-1185">Reference proteome</keyword>
<dbReference type="AlphaFoldDB" id="A0A4Q0VXA2"/>
<evidence type="ECO:0000313" key="1">
    <source>
        <dbReference type="EMBL" id="RXJ04373.1"/>
    </source>
</evidence>
<protein>
    <submittedName>
        <fullName evidence="1">Uncharacterized protein</fullName>
    </submittedName>
</protein>
<organism evidence="1 2">
    <name type="scientific">Anaerobacillus alkaliphilus</name>
    <dbReference type="NCBI Taxonomy" id="1548597"/>
    <lineage>
        <taxon>Bacteria</taxon>
        <taxon>Bacillati</taxon>
        <taxon>Bacillota</taxon>
        <taxon>Bacilli</taxon>
        <taxon>Bacillales</taxon>
        <taxon>Bacillaceae</taxon>
        <taxon>Anaerobacillus</taxon>
    </lineage>
</organism>
<sequence>MEIVGKTPHFMVKNFDLGYSELVKFLRCFTNSVEDLLFPYFEVNLENEEKEWKDFIQDRAVCKSDFWSFQGATHKNIYWYRPKTEQELMKIIKNDGMNFITYITPNGNDIEKHEYLIYEVEHVTDDDSNKEYTAMFIDERNTGSFVERVLPKLRNNFSSLQID</sequence>
<comment type="caution">
    <text evidence="1">The sequence shown here is derived from an EMBL/GenBank/DDBJ whole genome shotgun (WGS) entry which is preliminary data.</text>
</comment>
<dbReference type="EMBL" id="QOUX01000001">
    <property type="protein sequence ID" value="RXJ04373.1"/>
    <property type="molecule type" value="Genomic_DNA"/>
</dbReference>
<gene>
    <name evidence="1" type="ORF">DS745_03030</name>
</gene>
<proteinExistence type="predicted"/>
<reference evidence="1 2" key="1">
    <citation type="journal article" date="2019" name="Int. J. Syst. Evol. Microbiol.">
        <title>Anaerobacillus alkaliphilus sp. nov., a novel alkaliphilic and moderately halophilic bacterium.</title>
        <authorList>
            <person name="Borsodi A.K."/>
            <person name="Aszalos J.M."/>
            <person name="Bihari P."/>
            <person name="Nagy I."/>
            <person name="Schumann P."/>
            <person name="Sproer C."/>
            <person name="Kovacs A.L."/>
            <person name="Boka K."/>
            <person name="Dobosy P."/>
            <person name="Ovari M."/>
            <person name="Szili-Kovacs T."/>
            <person name="Toth E."/>
        </authorList>
    </citation>
    <scope>NUCLEOTIDE SEQUENCE [LARGE SCALE GENOMIC DNA]</scope>
    <source>
        <strain evidence="1 2">B16-10</strain>
    </source>
</reference>
<dbReference type="RefSeq" id="WP_129076719.1">
    <property type="nucleotide sequence ID" value="NZ_QOUX01000001.1"/>
</dbReference>
<dbReference type="OrthoDB" id="2876537at2"/>
<accession>A0A4Q0VXA2</accession>